<dbReference type="Proteomes" id="UP000635606">
    <property type="component" value="Unassembled WGS sequence"/>
</dbReference>
<keyword evidence="2" id="KW-1185">Reference proteome</keyword>
<protein>
    <recommendedName>
        <fullName evidence="3">VWA domain-containing protein</fullName>
    </recommendedName>
</protein>
<evidence type="ECO:0000313" key="1">
    <source>
        <dbReference type="EMBL" id="GIJ69822.1"/>
    </source>
</evidence>
<dbReference type="EMBL" id="BOPH01000069">
    <property type="protein sequence ID" value="GIJ69822.1"/>
    <property type="molecule type" value="Genomic_DNA"/>
</dbReference>
<reference evidence="1" key="1">
    <citation type="submission" date="2021-01" db="EMBL/GenBank/DDBJ databases">
        <title>Whole genome shotgun sequence of Virgisporangium ochraceum NBRC 16418.</title>
        <authorList>
            <person name="Komaki H."/>
            <person name="Tamura T."/>
        </authorList>
    </citation>
    <scope>NUCLEOTIDE SEQUENCE</scope>
    <source>
        <strain evidence="1">NBRC 16418</strain>
    </source>
</reference>
<organism evidence="1 2">
    <name type="scientific">Virgisporangium ochraceum</name>
    <dbReference type="NCBI Taxonomy" id="65505"/>
    <lineage>
        <taxon>Bacteria</taxon>
        <taxon>Bacillati</taxon>
        <taxon>Actinomycetota</taxon>
        <taxon>Actinomycetes</taxon>
        <taxon>Micromonosporales</taxon>
        <taxon>Micromonosporaceae</taxon>
        <taxon>Virgisporangium</taxon>
    </lineage>
</organism>
<sequence>MNAELIAQLTAELAASDEPLRVSRSGRITGPAGADAHDAAYAADAEAYALLALVPGTSVEQRAGILLRLLGASRTGMSAQTRRTVERVTRVLVLGLPAHTVGTVLLALRHRRANHKHVTRAALRLLTEHAEAATFVRTHRRMAVSIVEHALGKATARGVARALRTGEVVADVRRSFLRFVSDPALATQRLLEVYAEARVDEVAVGVQRLDLDLDGERPAVVTATNRGDLAATLVHRFRGGDSADLDAAQERYLAAAAAAVPRFPGRLALVIDRSASMDGYGEREWAVRSQVAALELVLRQRSAELVTVYTPGSGTDLAGGVVAALRERPDLVAVVSDGYENTYPGDLARVAATLPRLGVRTGVVFCTATFSHSDDLTLRRPAPGLPRRAFWHEADFASLVLWMLFQTEAADAAEWQRTALRERLSIVEGGAG</sequence>
<evidence type="ECO:0008006" key="3">
    <source>
        <dbReference type="Google" id="ProtNLM"/>
    </source>
</evidence>
<dbReference type="SUPFAM" id="SSF53300">
    <property type="entry name" value="vWA-like"/>
    <property type="match status" value="1"/>
</dbReference>
<name>A0A8J4EF92_9ACTN</name>
<proteinExistence type="predicted"/>
<dbReference type="RefSeq" id="WP_203929744.1">
    <property type="nucleotide sequence ID" value="NZ_BOPH01000069.1"/>
</dbReference>
<comment type="caution">
    <text evidence="1">The sequence shown here is derived from an EMBL/GenBank/DDBJ whole genome shotgun (WGS) entry which is preliminary data.</text>
</comment>
<accession>A0A8J4EF92</accession>
<dbReference type="AlphaFoldDB" id="A0A8J4EF92"/>
<evidence type="ECO:0000313" key="2">
    <source>
        <dbReference type="Proteomes" id="UP000635606"/>
    </source>
</evidence>
<gene>
    <name evidence="1" type="ORF">Voc01_047390</name>
</gene>
<dbReference type="InterPro" id="IPR036465">
    <property type="entry name" value="vWFA_dom_sf"/>
</dbReference>